<dbReference type="Proteomes" id="UP000239089">
    <property type="component" value="Unassembled WGS sequence"/>
</dbReference>
<comment type="subcellular location">
    <subcellularLocation>
        <location evidence="1">Cell outer membrane</location>
    </subcellularLocation>
</comment>
<evidence type="ECO:0000313" key="7">
    <source>
        <dbReference type="EMBL" id="PPQ31029.1"/>
    </source>
</evidence>
<accession>A0A2S6N8U2</accession>
<organism evidence="7 8">
    <name type="scientific">Rhodoblastus sphagnicola</name>
    <dbReference type="NCBI Taxonomy" id="333368"/>
    <lineage>
        <taxon>Bacteria</taxon>
        <taxon>Pseudomonadati</taxon>
        <taxon>Pseudomonadota</taxon>
        <taxon>Alphaproteobacteria</taxon>
        <taxon>Hyphomicrobiales</taxon>
        <taxon>Rhodoblastaceae</taxon>
        <taxon>Rhodoblastus</taxon>
    </lineage>
</organism>
<name>A0A2S6N8U2_9HYPH</name>
<evidence type="ECO:0000256" key="2">
    <source>
        <dbReference type="ARBA" id="ARBA00022729"/>
    </source>
</evidence>
<gene>
    <name evidence="7" type="ORF">CCR94_10575</name>
</gene>
<evidence type="ECO:0000256" key="1">
    <source>
        <dbReference type="ARBA" id="ARBA00004442"/>
    </source>
</evidence>
<evidence type="ECO:0000256" key="4">
    <source>
        <dbReference type="ARBA" id="ARBA00023237"/>
    </source>
</evidence>
<dbReference type="GO" id="GO:0009279">
    <property type="term" value="C:cell outer membrane"/>
    <property type="evidence" value="ECO:0007669"/>
    <property type="project" value="UniProtKB-SubCell"/>
</dbReference>
<dbReference type="InterPro" id="IPR027385">
    <property type="entry name" value="Beta-barrel_OMP"/>
</dbReference>
<comment type="caution">
    <text evidence="7">The sequence shown here is derived from an EMBL/GenBank/DDBJ whole genome shotgun (WGS) entry which is preliminary data.</text>
</comment>
<dbReference type="InterPro" id="IPR051692">
    <property type="entry name" value="OMP-like"/>
</dbReference>
<evidence type="ECO:0000259" key="6">
    <source>
        <dbReference type="Pfam" id="PF13505"/>
    </source>
</evidence>
<dbReference type="AlphaFoldDB" id="A0A2S6N8U2"/>
<protein>
    <recommendedName>
        <fullName evidence="6">Outer membrane protein beta-barrel domain-containing protein</fullName>
    </recommendedName>
</protein>
<proteinExistence type="inferred from homology"/>
<sequence>MSSPRTSRGVESIFVETSAFLTEASVILRPSVPAAARLNSSGVLGGGQVGVNYQLRGPFVVGLEADIQGASVTGEVGVDSSLGTTLSGKAGSRVDFLGTVRARVGAVILDRGLLYATGGFAYAGGNSDVNASYNGSSVYISKETLARGFAVGGGLEYALTNHWSLRSEYLYADLGKTSLYNGSYFSANANLAVETTTHILRAGVNYRFGGPELRIPTKPAMHSNMKPATYSDLKPASVPI</sequence>
<dbReference type="SUPFAM" id="SSF56925">
    <property type="entry name" value="OMPA-like"/>
    <property type="match status" value="1"/>
</dbReference>
<keyword evidence="4" id="KW-0998">Cell outer membrane</keyword>
<dbReference type="EMBL" id="NHSJ01000067">
    <property type="protein sequence ID" value="PPQ31029.1"/>
    <property type="molecule type" value="Genomic_DNA"/>
</dbReference>
<dbReference type="Pfam" id="PF13505">
    <property type="entry name" value="OMP_b-brl"/>
    <property type="match status" value="1"/>
</dbReference>
<evidence type="ECO:0000313" key="8">
    <source>
        <dbReference type="Proteomes" id="UP000239089"/>
    </source>
</evidence>
<keyword evidence="3" id="KW-0472">Membrane</keyword>
<dbReference type="PANTHER" id="PTHR34001">
    <property type="entry name" value="BLL7405 PROTEIN"/>
    <property type="match status" value="1"/>
</dbReference>
<evidence type="ECO:0000256" key="3">
    <source>
        <dbReference type="ARBA" id="ARBA00023136"/>
    </source>
</evidence>
<evidence type="ECO:0000256" key="5">
    <source>
        <dbReference type="ARBA" id="ARBA00038306"/>
    </source>
</evidence>
<keyword evidence="8" id="KW-1185">Reference proteome</keyword>
<comment type="similarity">
    <text evidence="5">Belongs to the Omp25/RopB family.</text>
</comment>
<dbReference type="InterPro" id="IPR011250">
    <property type="entry name" value="OMP/PagP_B-barrel"/>
</dbReference>
<feature type="domain" description="Outer membrane protein beta-barrel" evidence="6">
    <location>
        <begin position="45"/>
        <end position="208"/>
    </location>
</feature>
<keyword evidence="2" id="KW-0732">Signal</keyword>
<dbReference type="PANTHER" id="PTHR34001:SF3">
    <property type="entry name" value="BLL7405 PROTEIN"/>
    <property type="match status" value="1"/>
</dbReference>
<reference evidence="7 8" key="1">
    <citation type="journal article" date="2018" name="Arch. Microbiol.">
        <title>New insights into the metabolic potential of the phototrophic purple bacterium Rhodopila globiformis DSM 161(T) from its draft genome sequence and evidence for a vanadium-dependent nitrogenase.</title>
        <authorList>
            <person name="Imhoff J.F."/>
            <person name="Rahn T."/>
            <person name="Kunzel S."/>
            <person name="Neulinger S.C."/>
        </authorList>
    </citation>
    <scope>NUCLEOTIDE SEQUENCE [LARGE SCALE GENOMIC DNA]</scope>
    <source>
        <strain evidence="7 8">DSM 16996</strain>
    </source>
</reference>
<dbReference type="Gene3D" id="2.40.160.20">
    <property type="match status" value="1"/>
</dbReference>